<dbReference type="GO" id="GO:0006015">
    <property type="term" value="P:5-phosphoribose 1-diphosphate biosynthetic process"/>
    <property type="evidence" value="ECO:0007669"/>
    <property type="project" value="UniProtKB-UniRule"/>
</dbReference>
<dbReference type="InterPro" id="IPR037515">
    <property type="entry name" value="Rib-P_diPkinase_bac"/>
</dbReference>
<dbReference type="Gene3D" id="3.40.50.2020">
    <property type="match status" value="2"/>
</dbReference>
<feature type="binding site" evidence="12">
    <location>
        <position position="221"/>
    </location>
    <ligand>
        <name>D-ribose 5-phosphate</name>
        <dbReference type="ChEBI" id="CHEBI:78346"/>
    </ligand>
</feature>
<evidence type="ECO:0000256" key="3">
    <source>
        <dbReference type="ARBA" id="ARBA00022723"/>
    </source>
</evidence>
<dbReference type="NCBIfam" id="NF002320">
    <property type="entry name" value="PRK01259.1"/>
    <property type="match status" value="1"/>
</dbReference>
<comment type="cofactor">
    <cofactor evidence="12">
        <name>Mg(2+)</name>
        <dbReference type="ChEBI" id="CHEBI:18420"/>
    </cofactor>
    <text evidence="12">Binds 2 Mg(2+) ions per subunit.</text>
</comment>
<comment type="catalytic activity">
    <reaction evidence="9 12">
        <text>D-ribose 5-phosphate + ATP = 5-phospho-alpha-D-ribose 1-diphosphate + AMP + H(+)</text>
        <dbReference type="Rhea" id="RHEA:15609"/>
        <dbReference type="ChEBI" id="CHEBI:15378"/>
        <dbReference type="ChEBI" id="CHEBI:30616"/>
        <dbReference type="ChEBI" id="CHEBI:58017"/>
        <dbReference type="ChEBI" id="CHEBI:78346"/>
        <dbReference type="ChEBI" id="CHEBI:456215"/>
        <dbReference type="EC" id="2.7.6.1"/>
    </reaction>
</comment>
<keyword evidence="7 12" id="KW-0067">ATP-binding</keyword>
<keyword evidence="2 12" id="KW-0808">Transferase</keyword>
<evidence type="ECO:0000313" key="15">
    <source>
        <dbReference type="Proteomes" id="UP000324324"/>
    </source>
</evidence>
<dbReference type="GO" id="GO:0006164">
    <property type="term" value="P:purine nucleotide biosynthetic process"/>
    <property type="evidence" value="ECO:0007669"/>
    <property type="project" value="TreeGrafter"/>
</dbReference>
<dbReference type="GO" id="GO:0004749">
    <property type="term" value="F:ribose phosphate diphosphokinase activity"/>
    <property type="evidence" value="ECO:0007669"/>
    <property type="project" value="UniProtKB-UniRule"/>
</dbReference>
<dbReference type="InterPro" id="IPR005946">
    <property type="entry name" value="Rib-P_diPkinase"/>
</dbReference>
<comment type="pathway">
    <text evidence="1 12">Metabolic intermediate biosynthesis; 5-phospho-alpha-D-ribose 1-diphosphate biosynthesis; 5-phospho-alpha-D-ribose 1-diphosphate from D-ribose 5-phosphate (route I): step 1/1.</text>
</comment>
<dbReference type="Proteomes" id="UP000324324">
    <property type="component" value="Unassembled WGS sequence"/>
</dbReference>
<evidence type="ECO:0000256" key="1">
    <source>
        <dbReference type="ARBA" id="ARBA00004996"/>
    </source>
</evidence>
<dbReference type="GO" id="GO:0002189">
    <property type="term" value="C:ribose phosphate diphosphokinase complex"/>
    <property type="evidence" value="ECO:0007669"/>
    <property type="project" value="TreeGrafter"/>
</dbReference>
<dbReference type="UniPathway" id="UPA00087">
    <property type="reaction ID" value="UER00172"/>
</dbReference>
<comment type="caution">
    <text evidence="14">The sequence shown here is derived from an EMBL/GenBank/DDBJ whole genome shotgun (WGS) entry which is preliminary data.</text>
</comment>
<dbReference type="GO" id="GO:0005524">
    <property type="term" value="F:ATP binding"/>
    <property type="evidence" value="ECO:0007669"/>
    <property type="project" value="UniProtKB-KW"/>
</dbReference>
<dbReference type="Pfam" id="PF13793">
    <property type="entry name" value="Pribosyltran_N"/>
    <property type="match status" value="1"/>
</dbReference>
<dbReference type="EC" id="2.7.6.1" evidence="12"/>
<evidence type="ECO:0000259" key="13">
    <source>
        <dbReference type="Pfam" id="PF13793"/>
    </source>
</evidence>
<evidence type="ECO:0000256" key="8">
    <source>
        <dbReference type="ARBA" id="ARBA00022842"/>
    </source>
</evidence>
<keyword evidence="8 12" id="KW-0460">Magnesium</keyword>
<feature type="binding site" evidence="12">
    <location>
        <position position="172"/>
    </location>
    <ligand>
        <name>Mg(2+)</name>
        <dbReference type="ChEBI" id="CHEBI:18420"/>
    </ligand>
</feature>
<accession>A0A5M8A625</accession>
<dbReference type="GO" id="GO:0009156">
    <property type="term" value="P:ribonucleoside monophosphate biosynthetic process"/>
    <property type="evidence" value="ECO:0007669"/>
    <property type="project" value="InterPro"/>
</dbReference>
<evidence type="ECO:0000256" key="2">
    <source>
        <dbReference type="ARBA" id="ARBA00022679"/>
    </source>
</evidence>
<proteinExistence type="inferred from homology"/>
<dbReference type="GO" id="GO:0005737">
    <property type="term" value="C:cytoplasm"/>
    <property type="evidence" value="ECO:0007669"/>
    <property type="project" value="UniProtKB-SubCell"/>
</dbReference>
<organism evidence="14 15">
    <name type="scientific">Cupriavidus cauae</name>
    <dbReference type="NCBI Taxonomy" id="2608999"/>
    <lineage>
        <taxon>Bacteria</taxon>
        <taxon>Pseudomonadati</taxon>
        <taxon>Pseudomonadota</taxon>
        <taxon>Betaproteobacteria</taxon>
        <taxon>Burkholderiales</taxon>
        <taxon>Burkholderiaceae</taxon>
        <taxon>Cupriavidus</taxon>
    </lineage>
</organism>
<comment type="function">
    <text evidence="10 12">Involved in the biosynthesis of the central metabolite phospho-alpha-D-ribosyl-1-pyrophosphate (PRPP) via the transfer of pyrophosphoryl group from ATP to 1-hydroxyl of ribose-5-phosphate (Rib-5-P).</text>
</comment>
<protein>
    <recommendedName>
        <fullName evidence="12">Ribose-phosphate pyrophosphokinase</fullName>
        <shortName evidence="12">RPPK</shortName>
        <ecNumber evidence="12">2.7.6.1</ecNumber>
    </recommendedName>
    <alternativeName>
        <fullName evidence="12">5-phospho-D-ribosyl alpha-1-diphosphate synthase</fullName>
    </alternativeName>
    <alternativeName>
        <fullName evidence="12">Phosphoribosyl diphosphate synthase</fullName>
    </alternativeName>
    <alternativeName>
        <fullName evidence="12">Phosphoribosyl pyrophosphate synthase</fullName>
        <shortName evidence="12">P-Rib-PP synthase</shortName>
        <shortName evidence="12">PRPP synthase</shortName>
        <shortName evidence="12">PRPPase</shortName>
    </alternativeName>
</protein>
<dbReference type="HAMAP" id="MF_00583_B">
    <property type="entry name" value="RibP_PPkinase_B"/>
    <property type="match status" value="1"/>
</dbReference>
<dbReference type="InterPro" id="IPR029099">
    <property type="entry name" value="Pribosyltran_N"/>
</dbReference>
<evidence type="ECO:0000256" key="7">
    <source>
        <dbReference type="ARBA" id="ARBA00022840"/>
    </source>
</evidence>
<dbReference type="PANTHER" id="PTHR10210:SF41">
    <property type="entry name" value="RIBOSE-PHOSPHATE PYROPHOSPHOKINASE 1, CHLOROPLASTIC"/>
    <property type="match status" value="1"/>
</dbReference>
<keyword evidence="6 12" id="KW-0418">Kinase</keyword>
<dbReference type="FunFam" id="3.40.50.2020:FF:000001">
    <property type="entry name" value="Ribose-phosphate pyrophosphokinase"/>
    <property type="match status" value="1"/>
</dbReference>
<dbReference type="NCBIfam" id="TIGR01251">
    <property type="entry name" value="ribP_PPkin"/>
    <property type="match status" value="1"/>
</dbReference>
<keyword evidence="15" id="KW-1185">Reference proteome</keyword>
<feature type="binding site" evidence="12">
    <location>
        <position position="133"/>
    </location>
    <ligand>
        <name>Mg(2+)</name>
        <dbReference type="ChEBI" id="CHEBI:18420"/>
    </ligand>
</feature>
<dbReference type="PROSITE" id="PS00114">
    <property type="entry name" value="PRPP_SYNTHASE"/>
    <property type="match status" value="1"/>
</dbReference>
<reference evidence="14 15" key="1">
    <citation type="submission" date="2019-09" db="EMBL/GenBank/DDBJ databases">
        <title>Isolation of a novel species in the genus Cupriavidus from patients with sepsis using whole genome sequencing.</title>
        <authorList>
            <person name="Kweon O.J."/>
            <person name="Lee M.-K."/>
        </authorList>
    </citation>
    <scope>NUCLEOTIDE SEQUENCE [LARGE SCALE GENOMIC DNA]</scope>
    <source>
        <strain evidence="14 15">MKL-01</strain>
    </source>
</reference>
<gene>
    <name evidence="12" type="primary">prs</name>
    <name evidence="14" type="ORF">F1599_23300</name>
</gene>
<feature type="binding site" evidence="12">
    <location>
        <begin position="98"/>
        <end position="99"/>
    </location>
    <ligand>
        <name>ATP</name>
        <dbReference type="ChEBI" id="CHEBI:30616"/>
    </ligand>
</feature>
<evidence type="ECO:0000256" key="5">
    <source>
        <dbReference type="ARBA" id="ARBA00022741"/>
    </source>
</evidence>
<name>A0A5M8A625_9BURK</name>
<sequence length="317" mass="34210">MSSDGLMVFTGNANPKLAEAVVQHLGIPLGKALVGRFSDGEVQVEIQENVRGKHVIVLQSTCQPTNDNLMELMVMVDALKRASARSITAAMPYFGYARQDRRPRSARVAISAKVVANMLEVAGVERVLTMDLHADQIQGFFDIPVDNIYASPVLLGDLREKNYGDLLVVSPDVGGVVRARALAKQLNCDLAIIDKRRPKANVAEVMNIIGEVDGRNCVIMDDMIDTGGTLCKAAQVLKERGAQKVFAYCTHPVLSGGAAARIADSALDEVVVCDTIPLRDDARQTGKIRQLSTASLLAETFTRIVKGDSIMSLFADS</sequence>
<keyword evidence="4 12" id="KW-0545">Nucleotide biosynthesis</keyword>
<evidence type="ECO:0000256" key="12">
    <source>
        <dbReference type="HAMAP-Rule" id="MF_00583"/>
    </source>
</evidence>
<dbReference type="Pfam" id="PF14572">
    <property type="entry name" value="Pribosyl_synth"/>
    <property type="match status" value="1"/>
</dbReference>
<dbReference type="InterPro" id="IPR000836">
    <property type="entry name" value="PRTase_dom"/>
</dbReference>
<evidence type="ECO:0000256" key="9">
    <source>
        <dbReference type="ARBA" id="ARBA00049535"/>
    </source>
</evidence>
<keyword evidence="5 12" id="KW-0547">Nucleotide-binding</keyword>
<dbReference type="PANTHER" id="PTHR10210">
    <property type="entry name" value="RIBOSE-PHOSPHATE DIPHOSPHOKINASE FAMILY MEMBER"/>
    <property type="match status" value="1"/>
</dbReference>
<dbReference type="SMART" id="SM01400">
    <property type="entry name" value="Pribosyltran_N"/>
    <property type="match status" value="1"/>
</dbReference>
<dbReference type="GO" id="GO:0000287">
    <property type="term" value="F:magnesium ion binding"/>
    <property type="evidence" value="ECO:0007669"/>
    <property type="project" value="UniProtKB-UniRule"/>
</dbReference>
<feature type="active site" evidence="12">
    <location>
        <position position="195"/>
    </location>
</feature>
<evidence type="ECO:0000256" key="6">
    <source>
        <dbReference type="ARBA" id="ARBA00022777"/>
    </source>
</evidence>
<feature type="binding site" evidence="12">
    <location>
        <begin position="39"/>
        <end position="41"/>
    </location>
    <ligand>
        <name>ATP</name>
        <dbReference type="ChEBI" id="CHEBI:30616"/>
    </ligand>
</feature>
<dbReference type="RefSeq" id="WP_149320107.1">
    <property type="nucleotide sequence ID" value="NZ_CP080293.1"/>
</dbReference>
<feature type="domain" description="Ribose-phosphate pyrophosphokinase N-terminal" evidence="13">
    <location>
        <begin position="6"/>
        <end position="123"/>
    </location>
</feature>
<evidence type="ECO:0000256" key="11">
    <source>
        <dbReference type="ARBA" id="ARBA00061444"/>
    </source>
</evidence>
<comment type="similarity">
    <text evidence="11 12">Belongs to the ribose-phosphate pyrophosphokinase family. Class I subfamily.</text>
</comment>
<keyword evidence="12" id="KW-0963">Cytoplasm</keyword>
<keyword evidence="3 12" id="KW-0479">Metal-binding</keyword>
<comment type="subunit">
    <text evidence="12">Homohexamer.</text>
</comment>
<dbReference type="GO" id="GO:0016301">
    <property type="term" value="F:kinase activity"/>
    <property type="evidence" value="ECO:0007669"/>
    <property type="project" value="UniProtKB-KW"/>
</dbReference>
<dbReference type="CDD" id="cd06223">
    <property type="entry name" value="PRTases_typeI"/>
    <property type="match status" value="1"/>
</dbReference>
<feature type="binding site" evidence="12">
    <location>
        <begin position="225"/>
        <end position="229"/>
    </location>
    <ligand>
        <name>D-ribose 5-phosphate</name>
        <dbReference type="ChEBI" id="CHEBI:78346"/>
    </ligand>
</feature>
<feature type="binding site" evidence="12">
    <location>
        <position position="197"/>
    </location>
    <ligand>
        <name>D-ribose 5-phosphate</name>
        <dbReference type="ChEBI" id="CHEBI:78346"/>
    </ligand>
</feature>
<dbReference type="InterPro" id="IPR000842">
    <property type="entry name" value="PRib_PP_synth_CS"/>
</dbReference>
<evidence type="ECO:0000313" key="14">
    <source>
        <dbReference type="EMBL" id="KAA6117460.1"/>
    </source>
</evidence>
<evidence type="ECO:0000256" key="10">
    <source>
        <dbReference type="ARBA" id="ARBA00054914"/>
    </source>
</evidence>
<dbReference type="InterPro" id="IPR029057">
    <property type="entry name" value="PRTase-like"/>
</dbReference>
<dbReference type="SUPFAM" id="SSF53271">
    <property type="entry name" value="PRTase-like"/>
    <property type="match status" value="1"/>
</dbReference>
<comment type="subcellular location">
    <subcellularLocation>
        <location evidence="12">Cytoplasm</location>
    </subcellularLocation>
</comment>
<evidence type="ECO:0000256" key="4">
    <source>
        <dbReference type="ARBA" id="ARBA00022727"/>
    </source>
</evidence>
<dbReference type="AlphaFoldDB" id="A0A5M8A625"/>
<dbReference type="EMBL" id="VWRN01000067">
    <property type="protein sequence ID" value="KAA6117460.1"/>
    <property type="molecule type" value="Genomic_DNA"/>
</dbReference>